<dbReference type="Proteomes" id="UP000010866">
    <property type="component" value="Plasmid pMETHO01"/>
</dbReference>
<evidence type="ECO:0008006" key="4">
    <source>
        <dbReference type="Google" id="ProtNLM"/>
    </source>
</evidence>
<protein>
    <recommendedName>
        <fullName evidence="4">S-layer domain-containing protein</fullName>
    </recommendedName>
</protein>
<keyword evidence="1" id="KW-0472">Membrane</keyword>
<dbReference type="OrthoDB" id="65070at2157"/>
<dbReference type="RefSeq" id="WP_015313832.1">
    <property type="nucleotide sequence ID" value="NC_019972.1"/>
</dbReference>
<dbReference type="EMBL" id="CP003363">
    <property type="protein sequence ID" value="AGB50700.1"/>
    <property type="molecule type" value="Genomic_DNA"/>
</dbReference>
<dbReference type="PANTHER" id="PTHR35902:SF3">
    <property type="entry name" value="NPCBM-ASSOCIATED, NEW3 DOMAIN OF ALPHA-GALACTOSIDASE"/>
    <property type="match status" value="1"/>
</dbReference>
<keyword evidence="1" id="KW-1133">Transmembrane helix</keyword>
<evidence type="ECO:0000256" key="1">
    <source>
        <dbReference type="SAM" id="Phobius"/>
    </source>
</evidence>
<evidence type="ECO:0000313" key="2">
    <source>
        <dbReference type="EMBL" id="AGB50700.1"/>
    </source>
</evidence>
<geneLocation type="plasmid" evidence="2 3">
    <name>pMETHO01</name>
</geneLocation>
<keyword evidence="1" id="KW-0812">Transmembrane</keyword>
<organism evidence="2 3">
    <name type="scientific">Methanomethylovorans hollandica (strain DSM 15978 / NBRC 107637 / DMS1)</name>
    <dbReference type="NCBI Taxonomy" id="867904"/>
    <lineage>
        <taxon>Archaea</taxon>
        <taxon>Methanobacteriati</taxon>
        <taxon>Methanobacteriota</taxon>
        <taxon>Stenosarchaea group</taxon>
        <taxon>Methanomicrobia</taxon>
        <taxon>Methanosarcinales</taxon>
        <taxon>Methanosarcinaceae</taxon>
        <taxon>Methanomethylovorans</taxon>
    </lineage>
</organism>
<dbReference type="HOGENOM" id="CLU_048387_0_0_2"/>
<reference evidence="3" key="1">
    <citation type="submission" date="2012-02" db="EMBL/GenBank/DDBJ databases">
        <title>Complete sequence of plasmid of Methanomethylovorans hollandica DSM 15978.</title>
        <authorList>
            <person name="Lucas S."/>
            <person name="Copeland A."/>
            <person name="Lapidus A."/>
            <person name="Glavina del Rio T."/>
            <person name="Dalin E."/>
            <person name="Tice H."/>
            <person name="Bruce D."/>
            <person name="Goodwin L."/>
            <person name="Pitluck S."/>
            <person name="Peters L."/>
            <person name="Mikhailova N."/>
            <person name="Held B."/>
            <person name="Kyrpides N."/>
            <person name="Mavromatis K."/>
            <person name="Ivanova N."/>
            <person name="Brettin T."/>
            <person name="Detter J.C."/>
            <person name="Han C."/>
            <person name="Larimer F."/>
            <person name="Land M."/>
            <person name="Hauser L."/>
            <person name="Markowitz V."/>
            <person name="Cheng J.-F."/>
            <person name="Hugenholtz P."/>
            <person name="Woyke T."/>
            <person name="Wu D."/>
            <person name="Spring S."/>
            <person name="Schroeder M."/>
            <person name="Brambilla E."/>
            <person name="Klenk H.-P."/>
            <person name="Eisen J.A."/>
        </authorList>
    </citation>
    <scope>NUCLEOTIDE SEQUENCE [LARGE SCALE GENOMIC DNA]</scope>
    <source>
        <strain evidence="3">DSM 15978 / NBRC 107637 / DMS1</strain>
        <plasmid evidence="3">Plasmid pMETHO01</plasmid>
    </source>
</reference>
<keyword evidence="3" id="KW-1185">Reference proteome</keyword>
<dbReference type="AlphaFoldDB" id="L0L180"/>
<proteinExistence type="predicted"/>
<accession>L0L180</accession>
<sequence length="400" mass="43599">MPLFLIILTLVVTPVKGETTIRPTVVVDYEIDPAVYMPGDNGTVTIILENKADGEVYVQEEDETFDMNAYISSAIVGGDKDIEVLDSGYSNIGLLGPGDTIKLVFNIQVKSNASNGVHFLYFDLIGGSNMDDFNYKIPITVDDRNIQLIMANYPSVVINEVSTISVDIANIRPNSVSNVIVKPIGKDISFTPSEVFIGTISGGNKSNISFNMNTVGLNPGSKDISFLVSYYNGNNYHSLEGPKTSINVMNQSELLLSDVSIENIGSKYTITGNLNNVGIKDVKNVVISVLKSDNIEPLQPNVRYFIGSLEADDFGSFELSAQVNSLNKSSIPVQIEYRNIDNAYTHVTESIDLESSIPDQNSQVLSNNTTILPIAVIVALLLCVGIVGIIRNSWKKRENI</sequence>
<feature type="transmembrane region" description="Helical" evidence="1">
    <location>
        <begin position="371"/>
        <end position="390"/>
    </location>
</feature>
<dbReference type="GeneID" id="14401523"/>
<keyword evidence="2" id="KW-0614">Plasmid</keyword>
<dbReference type="PANTHER" id="PTHR35902">
    <property type="entry name" value="S-LAYER DOMAIN-LIKE PROTEIN-RELATED"/>
    <property type="match status" value="1"/>
</dbReference>
<dbReference type="KEGG" id="mhz:Metho_2561"/>
<gene>
    <name evidence="2" type="ordered locus">Metho_2561</name>
</gene>
<evidence type="ECO:0000313" key="3">
    <source>
        <dbReference type="Proteomes" id="UP000010866"/>
    </source>
</evidence>
<name>L0L180_METHD</name>